<dbReference type="STRING" id="1129793.GPLA_3590"/>
<sequence>MYFHRKITTSQHLFYCSYDAGGPSTPSIFRKYPKPFWMDFLAVSRTRNIAG</sequence>
<evidence type="ECO:0000313" key="2">
    <source>
        <dbReference type="Proteomes" id="UP000006322"/>
    </source>
</evidence>
<protein>
    <submittedName>
        <fullName evidence="1">Uncharacterized protein</fullName>
    </submittedName>
</protein>
<evidence type="ECO:0000313" key="1">
    <source>
        <dbReference type="EMBL" id="GAC34478.1"/>
    </source>
</evidence>
<proteinExistence type="predicted"/>
<organism evidence="1 2">
    <name type="scientific">Paraglaciecola polaris LMG 21857</name>
    <dbReference type="NCBI Taxonomy" id="1129793"/>
    <lineage>
        <taxon>Bacteria</taxon>
        <taxon>Pseudomonadati</taxon>
        <taxon>Pseudomonadota</taxon>
        <taxon>Gammaproteobacteria</taxon>
        <taxon>Alteromonadales</taxon>
        <taxon>Alteromonadaceae</taxon>
        <taxon>Paraglaciecola</taxon>
    </lineage>
</organism>
<comment type="caution">
    <text evidence="1">The sequence shown here is derived from an EMBL/GenBank/DDBJ whole genome shotgun (WGS) entry which is preliminary data.</text>
</comment>
<dbReference type="EMBL" id="BAER01000111">
    <property type="protein sequence ID" value="GAC34478.1"/>
    <property type="molecule type" value="Genomic_DNA"/>
</dbReference>
<dbReference type="AlphaFoldDB" id="K7A0J5"/>
<accession>K7A0J5</accession>
<reference evidence="2" key="1">
    <citation type="journal article" date="2014" name="Environ. Microbiol.">
        <title>Comparative genomics of the marine bacterial genus Glaciecola reveals the high degree of genomic diversity and genomic characteristic for cold adaptation.</title>
        <authorList>
            <person name="Qin Q.L."/>
            <person name="Xie B.B."/>
            <person name="Yu Y."/>
            <person name="Shu Y.L."/>
            <person name="Rong J.C."/>
            <person name="Zhang Y.J."/>
            <person name="Zhao D.L."/>
            <person name="Chen X.L."/>
            <person name="Zhang X.Y."/>
            <person name="Chen B."/>
            <person name="Zhou B.C."/>
            <person name="Zhang Y.Z."/>
        </authorList>
    </citation>
    <scope>NUCLEOTIDE SEQUENCE [LARGE SCALE GENOMIC DNA]</scope>
    <source>
        <strain evidence="2">LMG 21857</strain>
    </source>
</reference>
<gene>
    <name evidence="1" type="ORF">GPLA_3590</name>
</gene>
<name>K7A0J5_9ALTE</name>
<dbReference type="Proteomes" id="UP000006322">
    <property type="component" value="Unassembled WGS sequence"/>
</dbReference>
<keyword evidence="2" id="KW-1185">Reference proteome</keyword>